<gene>
    <name evidence="2" type="ORF">SAMN02745206_01983</name>
</gene>
<protein>
    <submittedName>
        <fullName evidence="2">Uncharacterized protein</fullName>
    </submittedName>
</protein>
<evidence type="ECO:0000256" key="1">
    <source>
        <dbReference type="SAM" id="MobiDB-lite"/>
    </source>
</evidence>
<evidence type="ECO:0000313" key="2">
    <source>
        <dbReference type="EMBL" id="SHF44630.1"/>
    </source>
</evidence>
<dbReference type="EMBL" id="FQVB01000018">
    <property type="protein sequence ID" value="SHF44630.1"/>
    <property type="molecule type" value="Genomic_DNA"/>
</dbReference>
<organism evidence="2 3">
    <name type="scientific">Desulfacinum infernum DSM 9756</name>
    <dbReference type="NCBI Taxonomy" id="1121391"/>
    <lineage>
        <taxon>Bacteria</taxon>
        <taxon>Pseudomonadati</taxon>
        <taxon>Thermodesulfobacteriota</taxon>
        <taxon>Syntrophobacteria</taxon>
        <taxon>Syntrophobacterales</taxon>
        <taxon>Syntrophobacteraceae</taxon>
        <taxon>Desulfacinum</taxon>
    </lineage>
</organism>
<sequence>MPSNTHKTRLIRKKKDRPNKENQKADQKRMKKNLEVLAKAAEK</sequence>
<proteinExistence type="predicted"/>
<feature type="compositionally biased region" description="Basic residues" evidence="1">
    <location>
        <begin position="1"/>
        <end position="17"/>
    </location>
</feature>
<name>A0A1M5BQI8_9BACT</name>
<feature type="region of interest" description="Disordered" evidence="1">
    <location>
        <begin position="1"/>
        <end position="32"/>
    </location>
</feature>
<keyword evidence="3" id="KW-1185">Reference proteome</keyword>
<feature type="compositionally biased region" description="Basic and acidic residues" evidence="1">
    <location>
        <begin position="18"/>
        <end position="32"/>
    </location>
</feature>
<evidence type="ECO:0000313" key="3">
    <source>
        <dbReference type="Proteomes" id="UP000184076"/>
    </source>
</evidence>
<dbReference type="AlphaFoldDB" id="A0A1M5BQI8"/>
<dbReference type="Proteomes" id="UP000184076">
    <property type="component" value="Unassembled WGS sequence"/>
</dbReference>
<dbReference type="RefSeq" id="WP_281246587.1">
    <property type="nucleotide sequence ID" value="NZ_FQVB01000018.1"/>
</dbReference>
<accession>A0A1M5BQI8</accession>
<reference evidence="3" key="1">
    <citation type="submission" date="2016-11" db="EMBL/GenBank/DDBJ databases">
        <authorList>
            <person name="Varghese N."/>
            <person name="Submissions S."/>
        </authorList>
    </citation>
    <scope>NUCLEOTIDE SEQUENCE [LARGE SCALE GENOMIC DNA]</scope>
    <source>
        <strain evidence="3">DSM 9756</strain>
    </source>
</reference>